<dbReference type="Proteomes" id="UP000276133">
    <property type="component" value="Unassembled WGS sequence"/>
</dbReference>
<comment type="caution">
    <text evidence="1">The sequence shown here is derived from an EMBL/GenBank/DDBJ whole genome shotgun (WGS) entry which is preliminary data.</text>
</comment>
<gene>
    <name evidence="1" type="ORF">BpHYR1_015213</name>
</gene>
<proteinExistence type="predicted"/>
<evidence type="ECO:0000313" key="2">
    <source>
        <dbReference type="Proteomes" id="UP000276133"/>
    </source>
</evidence>
<reference evidence="1 2" key="1">
    <citation type="journal article" date="2018" name="Sci. Rep.">
        <title>Genomic signatures of local adaptation to the degree of environmental predictability in rotifers.</title>
        <authorList>
            <person name="Franch-Gras L."/>
            <person name="Hahn C."/>
            <person name="Garcia-Roger E.M."/>
            <person name="Carmona M.J."/>
            <person name="Serra M."/>
            <person name="Gomez A."/>
        </authorList>
    </citation>
    <scope>NUCLEOTIDE SEQUENCE [LARGE SCALE GENOMIC DNA]</scope>
    <source>
        <strain evidence="1">HYR1</strain>
    </source>
</reference>
<dbReference type="EMBL" id="REGN01010819">
    <property type="protein sequence ID" value="RMZ98371.1"/>
    <property type="molecule type" value="Genomic_DNA"/>
</dbReference>
<accession>A0A3M7PGY6</accession>
<protein>
    <submittedName>
        <fullName evidence="1">Uncharacterized protein</fullName>
    </submittedName>
</protein>
<sequence>ESLFTLLSIKLQLIIEKLFLSIYQNYTALIRYNIVFQNQSADPKIKEKKEIFIKLFFKILYN</sequence>
<feature type="non-terminal residue" evidence="1">
    <location>
        <position position="1"/>
    </location>
</feature>
<dbReference type="AlphaFoldDB" id="A0A3M7PGY6"/>
<evidence type="ECO:0000313" key="1">
    <source>
        <dbReference type="EMBL" id="RMZ98371.1"/>
    </source>
</evidence>
<keyword evidence="2" id="KW-1185">Reference proteome</keyword>
<organism evidence="1 2">
    <name type="scientific">Brachionus plicatilis</name>
    <name type="common">Marine rotifer</name>
    <name type="synonym">Brachionus muelleri</name>
    <dbReference type="NCBI Taxonomy" id="10195"/>
    <lineage>
        <taxon>Eukaryota</taxon>
        <taxon>Metazoa</taxon>
        <taxon>Spiralia</taxon>
        <taxon>Gnathifera</taxon>
        <taxon>Rotifera</taxon>
        <taxon>Eurotatoria</taxon>
        <taxon>Monogononta</taxon>
        <taxon>Pseudotrocha</taxon>
        <taxon>Ploima</taxon>
        <taxon>Brachionidae</taxon>
        <taxon>Brachionus</taxon>
    </lineage>
</organism>
<name>A0A3M7PGY6_BRAPC</name>